<dbReference type="OrthoDB" id="441771at2759"/>
<feature type="compositionally biased region" description="Basic and acidic residues" evidence="1">
    <location>
        <begin position="40"/>
        <end position="53"/>
    </location>
</feature>
<comment type="caution">
    <text evidence="2">The sequence shown here is derived from an EMBL/GenBank/DDBJ whole genome shotgun (WGS) entry which is preliminary data.</text>
</comment>
<name>A0A1M2W6B8_TRAPU</name>
<feature type="region of interest" description="Disordered" evidence="1">
    <location>
        <begin position="1"/>
        <end position="74"/>
    </location>
</feature>
<reference evidence="2 3" key="1">
    <citation type="submission" date="2016-10" db="EMBL/GenBank/DDBJ databases">
        <title>Genome sequence of the basidiomycete white-rot fungus Trametes pubescens.</title>
        <authorList>
            <person name="Makela M.R."/>
            <person name="Granchi Z."/>
            <person name="Peng M."/>
            <person name="De Vries R.P."/>
            <person name="Grigoriev I."/>
            <person name="Riley R."/>
            <person name="Hilden K."/>
        </authorList>
    </citation>
    <scope>NUCLEOTIDE SEQUENCE [LARGE SCALE GENOMIC DNA]</scope>
    <source>
        <strain evidence="2 3">FBCC735</strain>
    </source>
</reference>
<evidence type="ECO:0000256" key="1">
    <source>
        <dbReference type="SAM" id="MobiDB-lite"/>
    </source>
</evidence>
<dbReference type="AlphaFoldDB" id="A0A1M2W6B8"/>
<gene>
    <name evidence="2" type="ORF">TRAPUB_8027</name>
</gene>
<protein>
    <submittedName>
        <fullName evidence="2">Uncharacterized protein</fullName>
    </submittedName>
</protein>
<accession>A0A1M2W6B8</accession>
<sequence length="92" mass="10181">MAEGSQLKRLGKSALDQAGLLQQSPADKKRIRAAPTGARQGKDLEGRKAEPHSAGRLSRQASSRKKASLKEYEEKDRLRGIINRRFGEMIPP</sequence>
<dbReference type="EMBL" id="MNAD01000164">
    <property type="protein sequence ID" value="OJT15414.1"/>
    <property type="molecule type" value="Genomic_DNA"/>
</dbReference>
<proteinExistence type="predicted"/>
<organism evidence="2 3">
    <name type="scientific">Trametes pubescens</name>
    <name type="common">White-rot fungus</name>
    <dbReference type="NCBI Taxonomy" id="154538"/>
    <lineage>
        <taxon>Eukaryota</taxon>
        <taxon>Fungi</taxon>
        <taxon>Dikarya</taxon>
        <taxon>Basidiomycota</taxon>
        <taxon>Agaricomycotina</taxon>
        <taxon>Agaricomycetes</taxon>
        <taxon>Polyporales</taxon>
        <taxon>Polyporaceae</taxon>
        <taxon>Trametes</taxon>
    </lineage>
</organism>
<evidence type="ECO:0000313" key="3">
    <source>
        <dbReference type="Proteomes" id="UP000184267"/>
    </source>
</evidence>
<keyword evidence="3" id="KW-1185">Reference proteome</keyword>
<dbReference type="Proteomes" id="UP000184267">
    <property type="component" value="Unassembled WGS sequence"/>
</dbReference>
<evidence type="ECO:0000313" key="2">
    <source>
        <dbReference type="EMBL" id="OJT15414.1"/>
    </source>
</evidence>